<comment type="caution">
    <text evidence="2">The sequence shown here is derived from an EMBL/GenBank/DDBJ whole genome shotgun (WGS) entry which is preliminary data.</text>
</comment>
<evidence type="ECO:0000313" key="3">
    <source>
        <dbReference type="Proteomes" id="UP000600877"/>
    </source>
</evidence>
<keyword evidence="1" id="KW-0411">Iron-sulfur</keyword>
<feature type="binding site" evidence="1">
    <location>
        <position position="193"/>
    </location>
    <ligand>
        <name>[4Fe-4S] cluster</name>
        <dbReference type="ChEBI" id="CHEBI:49883"/>
    </ligand>
</feature>
<dbReference type="NCBIfam" id="NF011991">
    <property type="entry name" value="PRK15447.1"/>
    <property type="match status" value="1"/>
</dbReference>
<dbReference type="PANTHER" id="PTHR30217">
    <property type="entry name" value="PEPTIDASE U32 FAMILY"/>
    <property type="match status" value="1"/>
</dbReference>
<comment type="similarity">
    <text evidence="1">Belongs to the peptidase U32 family. UbiV subfamily.</text>
</comment>
<keyword evidence="1" id="KW-0479">Metal-binding</keyword>
<accession>A0ABQ2YME3</accession>
<proteinExistence type="inferred from homology"/>
<feature type="binding site" evidence="1">
    <location>
        <position position="197"/>
    </location>
    <ligand>
        <name>[4Fe-4S] cluster</name>
        <dbReference type="ChEBI" id="CHEBI:49883"/>
    </ligand>
</feature>
<protein>
    <recommendedName>
        <fullName evidence="1">Ubiquinone biosynthesis protein UbiV</fullName>
    </recommendedName>
</protein>
<dbReference type="EMBL" id="BMYW01000004">
    <property type="protein sequence ID" value="GGX89172.1"/>
    <property type="molecule type" value="Genomic_DNA"/>
</dbReference>
<keyword evidence="3" id="KW-1185">Reference proteome</keyword>
<dbReference type="Proteomes" id="UP000600877">
    <property type="component" value="Unassembled WGS sequence"/>
</dbReference>
<evidence type="ECO:0000313" key="2">
    <source>
        <dbReference type="EMBL" id="GGX89172.1"/>
    </source>
</evidence>
<dbReference type="InterPro" id="IPR001539">
    <property type="entry name" value="Peptidase_U32"/>
</dbReference>
<dbReference type="InterPro" id="IPR051454">
    <property type="entry name" value="RNA/ubiquinone_mod_enzymes"/>
</dbReference>
<dbReference type="HAMAP" id="MF_02233">
    <property type="entry name" value="UbiV"/>
    <property type="match status" value="1"/>
</dbReference>
<comment type="pathway">
    <text evidence="1">Cofactor biosynthesis; ubiquinone biosynthesis.</text>
</comment>
<organism evidence="2 3">
    <name type="scientific">Vogesella alkaliphila</name>
    <dbReference type="NCBI Taxonomy" id="1193621"/>
    <lineage>
        <taxon>Bacteria</taxon>
        <taxon>Pseudomonadati</taxon>
        <taxon>Pseudomonadota</taxon>
        <taxon>Betaproteobacteria</taxon>
        <taxon>Neisseriales</taxon>
        <taxon>Chromobacteriaceae</taxon>
        <taxon>Vogesella</taxon>
    </lineage>
</organism>
<comment type="cofactor">
    <cofactor evidence="1">
        <name>[4Fe-4S] cluster</name>
        <dbReference type="ChEBI" id="CHEBI:49883"/>
    </cofactor>
</comment>
<keyword evidence="1" id="KW-0408">Iron</keyword>
<feature type="binding site" evidence="1">
    <location>
        <position position="44"/>
    </location>
    <ligand>
        <name>[4Fe-4S] cluster</name>
        <dbReference type="ChEBI" id="CHEBI:49883"/>
    </ligand>
</feature>
<dbReference type="PANTHER" id="PTHR30217:SF11">
    <property type="entry name" value="UBIQUINONE BIOSYNTHESIS PROTEIN UBIV"/>
    <property type="match status" value="1"/>
</dbReference>
<keyword evidence="1" id="KW-0831">Ubiquinone biosynthesis</keyword>
<comment type="subunit">
    <text evidence="1">Forms a heterodimer with UbiU.</text>
</comment>
<reference evidence="3" key="1">
    <citation type="journal article" date="2019" name="Int. J. Syst. Evol. Microbiol.">
        <title>The Global Catalogue of Microorganisms (GCM) 10K type strain sequencing project: providing services to taxonomists for standard genome sequencing and annotation.</title>
        <authorList>
            <consortium name="The Broad Institute Genomics Platform"/>
            <consortium name="The Broad Institute Genome Sequencing Center for Infectious Disease"/>
            <person name="Wu L."/>
            <person name="Ma J."/>
        </authorList>
    </citation>
    <scope>NUCLEOTIDE SEQUENCE [LARGE SCALE GENOMIC DNA]</scope>
    <source>
        <strain evidence="3">KCTC 32041</strain>
    </source>
</reference>
<gene>
    <name evidence="1" type="primary">ubiV</name>
    <name evidence="2" type="ORF">GCM10011290_16230</name>
</gene>
<dbReference type="Pfam" id="PF01136">
    <property type="entry name" value="Peptidase_U32"/>
    <property type="match status" value="1"/>
</dbReference>
<evidence type="ECO:0000256" key="1">
    <source>
        <dbReference type="HAMAP-Rule" id="MF_02233"/>
    </source>
</evidence>
<sequence>MSHPAMRLSLGPLQYFWYRDQVMEFYAEAAGWPLDIIYLGEVVCSRRQQLRTRDWIALADDLAASGKEIILSSQVLLESESDLKRLRQLIEHGAVRLEANDLGAVRLLHERQLPFVAGPHLNIYNRDTLRLFQRLGAYRWVCPLECSASLLRDILGDEEDLPQTELFAWGRLPLAYSARCFTARHYRLNKDDCQFKCLEHPEGMTMHTQDGQPFLAINGIQTQSAARQSLLAHYPALQHSGVDILRLSPQADNMAAIVQQFRDVLTQPATAAAAATRLQSLSAMPLADGYWRGEAGIAYQGDHHACS</sequence>
<keyword evidence="1" id="KW-0004">4Fe-4S</keyword>
<dbReference type="InterPro" id="IPR043693">
    <property type="entry name" value="UbiV"/>
</dbReference>
<name>A0ABQ2YME3_9NEIS</name>
<comment type="function">
    <text evidence="1">Required for O(2)-independent ubiquinone (coenzyme Q) biosynthesis. Together with UbiU, is essential for the C6-hydroxylation reaction in the oxygen-independent ubiquinone biosynthesis pathway.</text>
</comment>
<dbReference type="RefSeq" id="WP_229800293.1">
    <property type="nucleotide sequence ID" value="NZ_BMYW01000004.1"/>
</dbReference>
<feature type="binding site" evidence="1">
    <location>
        <position position="180"/>
    </location>
    <ligand>
        <name>[4Fe-4S] cluster</name>
        <dbReference type="ChEBI" id="CHEBI:49883"/>
    </ligand>
</feature>